<dbReference type="HOGENOM" id="CLU_2496915_0_0_6"/>
<protein>
    <submittedName>
        <fullName evidence="1">Uncharacterized protein</fullName>
    </submittedName>
</protein>
<dbReference type="Proteomes" id="UP000005289">
    <property type="component" value="Chromosome"/>
</dbReference>
<dbReference type="KEGG" id="tti:THITH_05835"/>
<sequence length="86" mass="9334">MPIPRFQVGPLLAQQAAGYALQTVHDFERAGLALIQAPTGFKTGSERVRTLSYWVPSAGNLRKTERAIHETLGLLARGSTTVRCIA</sequence>
<reference evidence="1 2" key="1">
    <citation type="submission" date="2013-12" db="EMBL/GenBank/DDBJ databases">
        <authorList>
            <consortium name="DOE Joint Genome Institute"/>
            <person name="Muyzer G."/>
            <person name="Huntemann M."/>
            <person name="Han J."/>
            <person name="Chen A."/>
            <person name="Kyrpides N."/>
            <person name="Mavromatis K."/>
            <person name="Markowitz V."/>
            <person name="Palaniappan K."/>
            <person name="Ivanova N."/>
            <person name="Schaumberg A."/>
            <person name="Pati A."/>
            <person name="Liolios K."/>
            <person name="Nordberg H.P."/>
            <person name="Cantor M.N."/>
            <person name="Hua S.X."/>
            <person name="Woyke T."/>
        </authorList>
    </citation>
    <scope>NUCLEOTIDE SEQUENCE [LARGE SCALE GENOMIC DNA]</scope>
    <source>
        <strain evidence="1 2">ARh 1</strain>
    </source>
</reference>
<accession>W0DN25</accession>
<dbReference type="OrthoDB" id="9846717at2"/>
<organism evidence="1 2">
    <name type="scientific">Thioalkalivibrio paradoxus ARh 1</name>
    <dbReference type="NCBI Taxonomy" id="713585"/>
    <lineage>
        <taxon>Bacteria</taxon>
        <taxon>Pseudomonadati</taxon>
        <taxon>Pseudomonadota</taxon>
        <taxon>Gammaproteobacteria</taxon>
        <taxon>Chromatiales</taxon>
        <taxon>Ectothiorhodospiraceae</taxon>
        <taxon>Thioalkalivibrio</taxon>
    </lineage>
</organism>
<keyword evidence="2" id="KW-1185">Reference proteome</keyword>
<dbReference type="STRING" id="713585.THITH_05835"/>
<proteinExistence type="predicted"/>
<name>W0DN25_9GAMM</name>
<gene>
    <name evidence="1" type="ORF">THITH_05835</name>
</gene>
<evidence type="ECO:0000313" key="1">
    <source>
        <dbReference type="EMBL" id="AHE99994.1"/>
    </source>
</evidence>
<evidence type="ECO:0000313" key="2">
    <source>
        <dbReference type="Proteomes" id="UP000005289"/>
    </source>
</evidence>
<dbReference type="AlphaFoldDB" id="W0DN25"/>
<dbReference type="EMBL" id="CP007029">
    <property type="protein sequence ID" value="AHE99994.1"/>
    <property type="molecule type" value="Genomic_DNA"/>
</dbReference>